<gene>
    <name evidence="3" type="primary">yidD</name>
    <name evidence="3" type="ORF">G3M56_009850</name>
</gene>
<sequence length="100" mass="11040">MKWLLIALIRFYQIVISKPLHFICGPFAGCRFEPSCSEYGLQAVRYHGAIRGGWLALVRICRCNPWGGCGWDPVPGVPEVDNGQSRSPVSTSKSCDHCGD</sequence>
<evidence type="ECO:0000313" key="3">
    <source>
        <dbReference type="EMBL" id="QQL44196.1"/>
    </source>
</evidence>
<evidence type="ECO:0000256" key="2">
    <source>
        <dbReference type="SAM" id="MobiDB-lite"/>
    </source>
</evidence>
<dbReference type="AlphaFoldDB" id="A0A6B3L250"/>
<proteinExistence type="inferred from homology"/>
<protein>
    <recommendedName>
        <fullName evidence="1">Putative membrane protein insertion efficiency factor</fullName>
    </recommendedName>
</protein>
<dbReference type="InterPro" id="IPR002696">
    <property type="entry name" value="Membr_insert_effic_factor_YidD"/>
</dbReference>
<dbReference type="SMART" id="SM01234">
    <property type="entry name" value="Haemolytic"/>
    <property type="match status" value="1"/>
</dbReference>
<feature type="region of interest" description="Disordered" evidence="2">
    <location>
        <begin position="80"/>
        <end position="100"/>
    </location>
</feature>
<dbReference type="RefSeq" id="WP_164362442.1">
    <property type="nucleotide sequence ID" value="NZ_CP066776.1"/>
</dbReference>
<keyword evidence="4" id="KW-1185">Reference proteome</keyword>
<comment type="similarity">
    <text evidence="1">Belongs to the UPF0161 family.</text>
</comment>
<accession>A0A6B3L250</accession>
<comment type="function">
    <text evidence="1">Could be involved in insertion of integral membrane proteins into the membrane.</text>
</comment>
<dbReference type="PANTHER" id="PTHR33383:SF1">
    <property type="entry name" value="MEMBRANE PROTEIN INSERTION EFFICIENCY FACTOR-RELATED"/>
    <property type="match status" value="1"/>
</dbReference>
<reference evidence="3 4" key="1">
    <citation type="submission" date="2020-12" db="EMBL/GenBank/DDBJ databases">
        <title>Sulforoseuscoccus oceanibium gen. nov., sp. nov., a representative of the phylum Verrucomicrobia with special cytoplasmic membrane, and proposal of Sulforoseuscoccusaceae fam. nov.</title>
        <authorList>
            <person name="Xi F."/>
        </authorList>
    </citation>
    <scope>NUCLEOTIDE SEQUENCE [LARGE SCALE GENOMIC DNA]</scope>
    <source>
        <strain evidence="3 4">T37</strain>
    </source>
</reference>
<organism evidence="3 4">
    <name type="scientific">Sulfuriroseicoccus oceanibius</name>
    <dbReference type="NCBI Taxonomy" id="2707525"/>
    <lineage>
        <taxon>Bacteria</taxon>
        <taxon>Pseudomonadati</taxon>
        <taxon>Verrucomicrobiota</taxon>
        <taxon>Verrucomicrobiia</taxon>
        <taxon>Verrucomicrobiales</taxon>
        <taxon>Verrucomicrobiaceae</taxon>
        <taxon>Sulfuriroseicoccus</taxon>
    </lineage>
</organism>
<evidence type="ECO:0000256" key="1">
    <source>
        <dbReference type="HAMAP-Rule" id="MF_00386"/>
    </source>
</evidence>
<dbReference type="Proteomes" id="UP000475117">
    <property type="component" value="Chromosome"/>
</dbReference>
<dbReference type="KEGG" id="soa:G3M56_009850"/>
<dbReference type="EMBL" id="CP066776">
    <property type="protein sequence ID" value="QQL44196.1"/>
    <property type="molecule type" value="Genomic_DNA"/>
</dbReference>
<comment type="subcellular location">
    <subcellularLocation>
        <location evidence="1">Cell membrane</location>
        <topology evidence="1">Peripheral membrane protein</topology>
        <orientation evidence="1">Cytoplasmic side</orientation>
    </subcellularLocation>
</comment>
<name>A0A6B3L250_9BACT</name>
<dbReference type="Pfam" id="PF01809">
    <property type="entry name" value="YidD"/>
    <property type="match status" value="1"/>
</dbReference>
<dbReference type="PANTHER" id="PTHR33383">
    <property type="entry name" value="MEMBRANE PROTEIN INSERTION EFFICIENCY FACTOR-RELATED"/>
    <property type="match status" value="1"/>
</dbReference>
<feature type="compositionally biased region" description="Polar residues" evidence="2">
    <location>
        <begin position="82"/>
        <end position="93"/>
    </location>
</feature>
<dbReference type="GO" id="GO:0005886">
    <property type="term" value="C:plasma membrane"/>
    <property type="evidence" value="ECO:0007669"/>
    <property type="project" value="UniProtKB-SubCell"/>
</dbReference>
<keyword evidence="1" id="KW-1003">Cell membrane</keyword>
<evidence type="ECO:0000313" key="4">
    <source>
        <dbReference type="Proteomes" id="UP000475117"/>
    </source>
</evidence>
<dbReference type="NCBIfam" id="TIGR00278">
    <property type="entry name" value="membrane protein insertion efficiency factor YidD"/>
    <property type="match status" value="1"/>
</dbReference>
<keyword evidence="1" id="KW-0472">Membrane</keyword>
<dbReference type="HAMAP" id="MF_00386">
    <property type="entry name" value="UPF0161_YidD"/>
    <property type="match status" value="1"/>
</dbReference>